<dbReference type="InterPro" id="IPR017937">
    <property type="entry name" value="Thioredoxin_CS"/>
</dbReference>
<dbReference type="GO" id="GO:0005737">
    <property type="term" value="C:cytoplasm"/>
    <property type="evidence" value="ECO:0007669"/>
    <property type="project" value="TreeGrafter"/>
</dbReference>
<evidence type="ECO:0000256" key="8">
    <source>
        <dbReference type="PIRNR" id="PIRNR000077"/>
    </source>
</evidence>
<keyword evidence="5 10" id="KW-0676">Redox-active center</keyword>
<dbReference type="CDD" id="cd02947">
    <property type="entry name" value="TRX_family"/>
    <property type="match status" value="1"/>
</dbReference>
<dbReference type="Proteomes" id="UP000033562">
    <property type="component" value="Unassembled WGS sequence"/>
</dbReference>
<sequence length="107" mass="12126">MPFIEQINDSNFSNKLHENSGIVLVDFWASWCGPCKALEPQLEKLAQNYQGKLKIYKLNIEENQDTPIKYSISAIPTILIFQNGIKLAQIIGADISKIIHEVNNLIK</sequence>
<dbReference type="STRING" id="1359163.NLO413_0591"/>
<organism evidence="12 13">
    <name type="scientific">Candidatus Neoehrlichia procyonis str. RAC413</name>
    <dbReference type="NCBI Taxonomy" id="1359163"/>
    <lineage>
        <taxon>Bacteria</taxon>
        <taxon>Pseudomonadati</taxon>
        <taxon>Pseudomonadota</taxon>
        <taxon>Alphaproteobacteria</taxon>
        <taxon>Rickettsiales</taxon>
        <taxon>Anaplasmataceae</taxon>
        <taxon>Candidatus Neoehrlichia</taxon>
    </lineage>
</organism>
<dbReference type="SUPFAM" id="SSF52833">
    <property type="entry name" value="Thioredoxin-like"/>
    <property type="match status" value="1"/>
</dbReference>
<dbReference type="InterPro" id="IPR036249">
    <property type="entry name" value="Thioredoxin-like_sf"/>
</dbReference>
<dbReference type="Gene3D" id="3.40.30.10">
    <property type="entry name" value="Glutaredoxin"/>
    <property type="match status" value="1"/>
</dbReference>
<accession>A0A0F3NN75</accession>
<dbReference type="GO" id="GO:0015035">
    <property type="term" value="F:protein-disulfide reductase activity"/>
    <property type="evidence" value="ECO:0007669"/>
    <property type="project" value="UniProtKB-UniRule"/>
</dbReference>
<gene>
    <name evidence="12" type="primary">trxA</name>
    <name evidence="12" type="ORF">NLO413_0591</name>
</gene>
<keyword evidence="13" id="KW-1185">Reference proteome</keyword>
<proteinExistence type="inferred from homology"/>
<evidence type="ECO:0000256" key="3">
    <source>
        <dbReference type="ARBA" id="ARBA00022982"/>
    </source>
</evidence>
<evidence type="ECO:0000256" key="4">
    <source>
        <dbReference type="ARBA" id="ARBA00023157"/>
    </source>
</evidence>
<keyword evidence="3" id="KW-0249">Electron transport</keyword>
<comment type="function">
    <text evidence="6">Component of the thioredoxin-thioredoxin reductase system. Participates in various redox reactions through the reversible oxidation of its active center dithiol to a disulfide and catalyzes dithiol-disulfide exchange reactions.</text>
</comment>
<dbReference type="PRINTS" id="PR00421">
    <property type="entry name" value="THIOREDOXIN"/>
</dbReference>
<dbReference type="InterPro" id="IPR013766">
    <property type="entry name" value="Thioredoxin_domain"/>
</dbReference>
<evidence type="ECO:0000256" key="2">
    <source>
        <dbReference type="ARBA" id="ARBA00022448"/>
    </source>
</evidence>
<keyword evidence="2" id="KW-0813">Transport</keyword>
<evidence type="ECO:0000256" key="1">
    <source>
        <dbReference type="ARBA" id="ARBA00008987"/>
    </source>
</evidence>
<dbReference type="PIRSF" id="PIRSF000077">
    <property type="entry name" value="Thioredoxin"/>
    <property type="match status" value="1"/>
</dbReference>
<evidence type="ECO:0000259" key="11">
    <source>
        <dbReference type="PROSITE" id="PS51352"/>
    </source>
</evidence>
<feature type="active site" description="Nucleophile" evidence="9">
    <location>
        <position position="35"/>
    </location>
</feature>
<feature type="site" description="Deprotonates C-terminal active site Cys" evidence="9">
    <location>
        <position position="26"/>
    </location>
</feature>
<keyword evidence="4 10" id="KW-1015">Disulfide bond</keyword>
<feature type="site" description="Contributes to redox potential value" evidence="9">
    <location>
        <position position="33"/>
    </location>
</feature>
<feature type="disulfide bond" description="Redox-active" evidence="10">
    <location>
        <begin position="32"/>
        <end position="35"/>
    </location>
</feature>
<comment type="similarity">
    <text evidence="1 8">Belongs to the thioredoxin family.</text>
</comment>
<dbReference type="PANTHER" id="PTHR45663:SF11">
    <property type="entry name" value="GEO12009P1"/>
    <property type="match status" value="1"/>
</dbReference>
<evidence type="ECO:0000256" key="6">
    <source>
        <dbReference type="ARBA" id="ARBA00025303"/>
    </source>
</evidence>
<dbReference type="FunFam" id="3.40.30.10:FF:000001">
    <property type="entry name" value="Thioredoxin"/>
    <property type="match status" value="1"/>
</dbReference>
<dbReference type="PANTHER" id="PTHR45663">
    <property type="entry name" value="GEO12009P1"/>
    <property type="match status" value="1"/>
</dbReference>
<feature type="site" description="Contributes to redox potential value" evidence="9">
    <location>
        <position position="34"/>
    </location>
</feature>
<evidence type="ECO:0000313" key="12">
    <source>
        <dbReference type="EMBL" id="KJV69211.1"/>
    </source>
</evidence>
<dbReference type="PROSITE" id="PS00194">
    <property type="entry name" value="THIOREDOXIN_1"/>
    <property type="match status" value="1"/>
</dbReference>
<dbReference type="NCBIfam" id="TIGR01068">
    <property type="entry name" value="thioredoxin"/>
    <property type="match status" value="1"/>
</dbReference>
<dbReference type="OrthoDB" id="9790390at2"/>
<evidence type="ECO:0000256" key="10">
    <source>
        <dbReference type="PIRSR" id="PIRSR000077-4"/>
    </source>
</evidence>
<evidence type="ECO:0000256" key="7">
    <source>
        <dbReference type="NCBIfam" id="TIGR01068"/>
    </source>
</evidence>
<feature type="domain" description="Thioredoxin" evidence="11">
    <location>
        <begin position="1"/>
        <end position="107"/>
    </location>
</feature>
<dbReference type="AlphaFoldDB" id="A0A0F3NN75"/>
<dbReference type="InterPro" id="IPR005746">
    <property type="entry name" value="Thioredoxin"/>
</dbReference>
<feature type="active site" description="Nucleophile" evidence="9">
    <location>
        <position position="32"/>
    </location>
</feature>
<evidence type="ECO:0000256" key="9">
    <source>
        <dbReference type="PIRSR" id="PIRSR000077-1"/>
    </source>
</evidence>
<reference evidence="12 13" key="1">
    <citation type="submission" date="2015-02" db="EMBL/GenBank/DDBJ databases">
        <title>Genome Sequencing of Rickettsiales.</title>
        <authorList>
            <person name="Daugherty S.C."/>
            <person name="Su Q."/>
            <person name="Abolude K."/>
            <person name="Beier-Sexton M."/>
            <person name="Carlyon J.A."/>
            <person name="Carter R."/>
            <person name="Day N.P."/>
            <person name="Dumler S.J."/>
            <person name="Dyachenko V."/>
            <person name="Godinez A."/>
            <person name="Kurtti T.J."/>
            <person name="Lichay M."/>
            <person name="Mullins K.E."/>
            <person name="Ott S."/>
            <person name="Pappas-Brown V."/>
            <person name="Paris D.H."/>
            <person name="Patel P."/>
            <person name="Richards A.L."/>
            <person name="Sadzewicz L."/>
            <person name="Sears K."/>
            <person name="Seidman D."/>
            <person name="Sengamalay N."/>
            <person name="Stenos J."/>
            <person name="Tallon L.J."/>
            <person name="Vincent G."/>
            <person name="Fraser C.M."/>
            <person name="Munderloh U."/>
            <person name="Dunning-Hotopp J.C."/>
        </authorList>
    </citation>
    <scope>NUCLEOTIDE SEQUENCE [LARGE SCALE GENOMIC DNA]</scope>
    <source>
        <strain evidence="12 13">RAC413</strain>
    </source>
</reference>
<dbReference type="Pfam" id="PF00085">
    <property type="entry name" value="Thioredoxin"/>
    <property type="match status" value="1"/>
</dbReference>
<dbReference type="PROSITE" id="PS51352">
    <property type="entry name" value="THIOREDOXIN_2"/>
    <property type="match status" value="1"/>
</dbReference>
<evidence type="ECO:0000256" key="5">
    <source>
        <dbReference type="ARBA" id="ARBA00023284"/>
    </source>
</evidence>
<dbReference type="RefSeq" id="WP_045808971.1">
    <property type="nucleotide sequence ID" value="NZ_LANX01000001.1"/>
</dbReference>
<name>A0A0F3NN75_9RICK</name>
<protein>
    <recommendedName>
        <fullName evidence="7 8">Thioredoxin</fullName>
    </recommendedName>
</protein>
<dbReference type="EMBL" id="LANX01000001">
    <property type="protein sequence ID" value="KJV69211.1"/>
    <property type="molecule type" value="Genomic_DNA"/>
</dbReference>
<comment type="caution">
    <text evidence="12">The sequence shown here is derived from an EMBL/GenBank/DDBJ whole genome shotgun (WGS) entry which is preliminary data.</text>
</comment>
<evidence type="ECO:0000313" key="13">
    <source>
        <dbReference type="Proteomes" id="UP000033562"/>
    </source>
</evidence>